<protein>
    <recommendedName>
        <fullName evidence="1">HTH cro/C1-type domain-containing protein</fullName>
    </recommendedName>
</protein>
<evidence type="ECO:0000259" key="1">
    <source>
        <dbReference type="PROSITE" id="PS50943"/>
    </source>
</evidence>
<comment type="caution">
    <text evidence="3">The sequence shown here is derived from an EMBL/GenBank/DDBJ whole genome shotgun (WGS) entry which is preliminary data.</text>
</comment>
<dbReference type="Proteomes" id="UP001156660">
    <property type="component" value="Unassembled WGS sequence"/>
</dbReference>
<evidence type="ECO:0000313" key="5">
    <source>
        <dbReference type="Proteomes" id="UP001156660"/>
    </source>
</evidence>
<dbReference type="EMBL" id="BSOU01000001">
    <property type="protein sequence ID" value="GLR73576.1"/>
    <property type="molecule type" value="Genomic_DNA"/>
</dbReference>
<name>A0A2S7X998_9GAMM</name>
<dbReference type="InterPro" id="IPR010982">
    <property type="entry name" value="Lambda_DNA-bd_dom_sf"/>
</dbReference>
<dbReference type="Gene3D" id="1.10.260.40">
    <property type="entry name" value="lambda repressor-like DNA-binding domains"/>
    <property type="match status" value="1"/>
</dbReference>
<reference evidence="5" key="3">
    <citation type="journal article" date="2019" name="Int. J. Syst. Evol. Microbiol.">
        <title>The Global Catalogue of Microorganisms (GCM) 10K type strain sequencing project: providing services to taxonomists for standard genome sequencing and annotation.</title>
        <authorList>
            <consortium name="The Broad Institute Genomics Platform"/>
            <consortium name="The Broad Institute Genome Sequencing Center for Infectious Disease"/>
            <person name="Wu L."/>
            <person name="Ma J."/>
        </authorList>
    </citation>
    <scope>NUCLEOTIDE SEQUENCE [LARGE SCALE GENOMIC DNA]</scope>
    <source>
        <strain evidence="5">NBRC 105001</strain>
    </source>
</reference>
<reference evidence="3 4" key="2">
    <citation type="submission" date="2016-12" db="EMBL/GenBank/DDBJ databases">
        <title>Diversity of luminous bacteria.</title>
        <authorList>
            <person name="Yoshizawa S."/>
            <person name="Kogure K."/>
        </authorList>
    </citation>
    <scope>NUCLEOTIDE SEQUENCE [LARGE SCALE GENOMIC DNA]</scope>
    <source>
        <strain evidence="3 4">NBRC 105001</strain>
    </source>
</reference>
<dbReference type="AlphaFoldDB" id="A0A2S7X998"/>
<evidence type="ECO:0000313" key="4">
    <source>
        <dbReference type="Proteomes" id="UP000239273"/>
    </source>
</evidence>
<feature type="domain" description="HTH cro/C1-type" evidence="1">
    <location>
        <begin position="9"/>
        <end position="71"/>
    </location>
</feature>
<dbReference type="GO" id="GO:0003677">
    <property type="term" value="F:DNA binding"/>
    <property type="evidence" value="ECO:0007669"/>
    <property type="project" value="InterPro"/>
</dbReference>
<evidence type="ECO:0000313" key="3">
    <source>
        <dbReference type="EMBL" id="PQJ87933.1"/>
    </source>
</evidence>
<accession>A0A2S7X998</accession>
<dbReference type="SUPFAM" id="SSF47413">
    <property type="entry name" value="lambda repressor-like DNA-binding domains"/>
    <property type="match status" value="1"/>
</dbReference>
<dbReference type="CDD" id="cd00093">
    <property type="entry name" value="HTH_XRE"/>
    <property type="match status" value="1"/>
</dbReference>
<reference evidence="2" key="4">
    <citation type="submission" date="2023-01" db="EMBL/GenBank/DDBJ databases">
        <title>Draft genome sequence of Aliivibrio sifiae strain NBRC 105001.</title>
        <authorList>
            <person name="Sun Q."/>
            <person name="Mori K."/>
        </authorList>
    </citation>
    <scope>NUCLEOTIDE SEQUENCE</scope>
    <source>
        <strain evidence="2">NBRC 105001</strain>
    </source>
</reference>
<keyword evidence="5" id="KW-1185">Reference proteome</keyword>
<gene>
    <name evidence="3" type="ORF">BTO23_17795</name>
    <name evidence="2" type="ORF">GCM10007855_04490</name>
</gene>
<dbReference type="OrthoDB" id="5891495at2"/>
<dbReference type="PROSITE" id="PS50943">
    <property type="entry name" value="HTH_CROC1"/>
    <property type="match status" value="1"/>
</dbReference>
<reference evidence="2" key="1">
    <citation type="journal article" date="2014" name="Int. J. Syst. Evol. Microbiol.">
        <title>Complete genome of a new Firmicutes species belonging to the dominant human colonic microbiota ('Ruminococcus bicirculans') reveals two chromosomes and a selective capacity to utilize plant glucans.</title>
        <authorList>
            <consortium name="NISC Comparative Sequencing Program"/>
            <person name="Wegmann U."/>
            <person name="Louis P."/>
            <person name="Goesmann A."/>
            <person name="Henrissat B."/>
            <person name="Duncan S.H."/>
            <person name="Flint H.J."/>
        </authorList>
    </citation>
    <scope>NUCLEOTIDE SEQUENCE</scope>
    <source>
        <strain evidence="2">NBRC 105001</strain>
    </source>
</reference>
<dbReference type="Proteomes" id="UP000239273">
    <property type="component" value="Unassembled WGS sequence"/>
</dbReference>
<sequence>MPITFSTYLQNLREEMDLTQQNLLDLLTKNNSLFKKLDLTTLSRWERAITIPNLKKQLAIARLFNSDITQLINPNTPVPTVKKKILEQFHERVFNPYSENQSTLALTKLKTFNNEDQLYHNINNFHEHFLGINTKNIDFKQKTMDINIFTDKENNLVAHCLFGYTKTNINKDLYKFEEIENCDFINKSDEKTVNLYVFSAFSSLKQSRMAMLLMLIKKLSINNNIKSFIINMHYQEVLNLISVAEHNIINKGQRINSGGVKIFGKNYSFVQALVNAESFLSSPMIYSLIENIDEHLNSLAISVE</sequence>
<dbReference type="EMBL" id="MSCP01000002">
    <property type="protein sequence ID" value="PQJ87933.1"/>
    <property type="molecule type" value="Genomic_DNA"/>
</dbReference>
<proteinExistence type="predicted"/>
<dbReference type="RefSeq" id="WP_105064219.1">
    <property type="nucleotide sequence ID" value="NZ_BSOU01000001.1"/>
</dbReference>
<organism evidence="3 4">
    <name type="scientific">Aliivibrio sifiae</name>
    <dbReference type="NCBI Taxonomy" id="566293"/>
    <lineage>
        <taxon>Bacteria</taxon>
        <taxon>Pseudomonadati</taxon>
        <taxon>Pseudomonadota</taxon>
        <taxon>Gammaproteobacteria</taxon>
        <taxon>Vibrionales</taxon>
        <taxon>Vibrionaceae</taxon>
        <taxon>Aliivibrio</taxon>
    </lineage>
</organism>
<evidence type="ECO:0000313" key="2">
    <source>
        <dbReference type="EMBL" id="GLR73576.1"/>
    </source>
</evidence>
<dbReference type="InterPro" id="IPR001387">
    <property type="entry name" value="Cro/C1-type_HTH"/>
</dbReference>